<dbReference type="Pfam" id="PF20874">
    <property type="entry name" value="Relaxase_M"/>
    <property type="match status" value="1"/>
</dbReference>
<organism evidence="4 5">
    <name type="scientific">Streptococcus ovuberis</name>
    <dbReference type="NCBI Taxonomy" id="1936207"/>
    <lineage>
        <taxon>Bacteria</taxon>
        <taxon>Bacillati</taxon>
        <taxon>Bacillota</taxon>
        <taxon>Bacilli</taxon>
        <taxon>Lactobacillales</taxon>
        <taxon>Streptococcaceae</taxon>
        <taxon>Streptococcus</taxon>
    </lineage>
</organism>
<gene>
    <name evidence="4" type="ORF">HF992_02265</name>
</gene>
<dbReference type="InterPro" id="IPR005094">
    <property type="entry name" value="Endonuclease_MobA/VirD2"/>
</dbReference>
<dbReference type="Proteomes" id="UP000522720">
    <property type="component" value="Unassembled WGS sequence"/>
</dbReference>
<dbReference type="EMBL" id="JAAXPR010000003">
    <property type="protein sequence ID" value="NKZ19684.1"/>
    <property type="molecule type" value="Genomic_DNA"/>
</dbReference>
<reference evidence="4 5" key="1">
    <citation type="submission" date="2020-04" db="EMBL/GenBank/DDBJ databases">
        <title>MicrobeNet Type strains.</title>
        <authorList>
            <person name="Nicholson A.C."/>
        </authorList>
    </citation>
    <scope>NUCLEOTIDE SEQUENCE [LARGE SCALE GENOMIC DNA]</scope>
    <source>
        <strain evidence="4 5">CCUG 69612</strain>
    </source>
</reference>
<protein>
    <submittedName>
        <fullName evidence="4">Relaxase/mobilization nuclease domain-containing protein</fullName>
    </submittedName>
</protein>
<comment type="caution">
    <text evidence="4">The sequence shown here is derived from an EMBL/GenBank/DDBJ whole genome shotgun (WGS) entry which is preliminary data.</text>
</comment>
<dbReference type="Pfam" id="PF11083">
    <property type="entry name" value="Relaxase_C"/>
    <property type="match status" value="1"/>
</dbReference>
<evidence type="ECO:0000259" key="3">
    <source>
        <dbReference type="Pfam" id="PF20874"/>
    </source>
</evidence>
<evidence type="ECO:0000313" key="5">
    <source>
        <dbReference type="Proteomes" id="UP000522720"/>
    </source>
</evidence>
<sequence length="544" mass="63598">MVVLKIKQVKSQASLKRVVDYILDQSKTLRVSMDQEYDPEDDFPLEFINGHRQEQIVSSHLLTDEVNGYEEMMMTNRLANRYHGRADKTDYQKGTSEVYAHHIIQSFSVDDNLTPEEVNEIGRRTIMELTGGHHEFIVATHMDKDHLHNHIIFNATNSSTLNKFRWQKGTRKSLEKISDRHADLFGAKIIEDRSKIFDHRKYSAYRKQNVHKIEIKSRLDFLLKHSISLDDFLEKAKALDLFVDVTGEYVKYKLLDKDQEKNTRDRALSKKGTYSLAVIEDRVSKNEVVYSLEEVKEKYQLEQADKENDFEMRLPLQSWQVKEETQTGIYLEVDYGLRNHGIVKVPYRFVDKLDDGSFELFIKQSDFFYFTNPDQSKNNRFIKGDVLVKQLAHHNGSYILKKNPNISKLDELIREFNFLNQHQVSNSTQLDELANRFIEQLDQTDKSLDLLDDKLATLNKIRGALTDYQEGGLAEQMIAQEVLNSLSIPLDYSLEHLDKEMVEISIERTQLKETVDQISFEYRKLATLKEHHNDKPNPEENKSI</sequence>
<dbReference type="InterPro" id="IPR021112">
    <property type="entry name" value="LtrB_C"/>
</dbReference>
<evidence type="ECO:0000259" key="1">
    <source>
        <dbReference type="Pfam" id="PF03432"/>
    </source>
</evidence>
<feature type="domain" description="Group II intron-interrupted relaxase LtrB C-terminal" evidence="2">
    <location>
        <begin position="407"/>
        <end position="530"/>
    </location>
</feature>
<evidence type="ECO:0000313" key="4">
    <source>
        <dbReference type="EMBL" id="NKZ19684.1"/>
    </source>
</evidence>
<dbReference type="RefSeq" id="WP_168548445.1">
    <property type="nucleotide sequence ID" value="NZ_JAAXPR010000003.1"/>
</dbReference>
<feature type="domain" description="MobA/VirD2-like nuclease" evidence="1">
    <location>
        <begin position="51"/>
        <end position="181"/>
    </location>
</feature>
<keyword evidence="5" id="KW-1185">Reference proteome</keyword>
<dbReference type="AlphaFoldDB" id="A0A7X6S030"/>
<evidence type="ECO:0000259" key="2">
    <source>
        <dbReference type="Pfam" id="PF11083"/>
    </source>
</evidence>
<name>A0A7X6S030_9STRE</name>
<feature type="domain" description="Group II intron-interrupted relaxase LtrB central" evidence="3">
    <location>
        <begin position="310"/>
        <end position="392"/>
    </location>
</feature>
<proteinExistence type="predicted"/>
<dbReference type="InterPro" id="IPR048299">
    <property type="entry name" value="LtrB_central"/>
</dbReference>
<dbReference type="Pfam" id="PF03432">
    <property type="entry name" value="Relaxase"/>
    <property type="match status" value="1"/>
</dbReference>
<accession>A0A7X6S030</accession>